<reference evidence="3" key="1">
    <citation type="submission" date="2015-11" db="EMBL/GenBank/DDBJ databases">
        <authorList>
            <person name="Blom J."/>
        </authorList>
    </citation>
    <scope>NUCLEOTIDE SEQUENCE [LARGE SCALE GENOMIC DNA]</scope>
    <source>
        <plasmid evidence="3">pEM01</plasmid>
    </source>
</reference>
<dbReference type="Gene3D" id="1.20.1050.10">
    <property type="match status" value="1"/>
</dbReference>
<evidence type="ECO:0000313" key="2">
    <source>
        <dbReference type="EMBL" id="CUU26134.1"/>
    </source>
</evidence>
<keyword evidence="3" id="KW-1185">Reference proteome</keyword>
<dbReference type="Gene3D" id="3.40.30.10">
    <property type="entry name" value="Glutaredoxin"/>
    <property type="match status" value="1"/>
</dbReference>
<dbReference type="InterPro" id="IPR004045">
    <property type="entry name" value="Glutathione_S-Trfase_N"/>
</dbReference>
<dbReference type="PROSITE" id="PS50404">
    <property type="entry name" value="GST_NTER"/>
    <property type="match status" value="1"/>
</dbReference>
<feature type="domain" description="GST N-terminal" evidence="1">
    <location>
        <begin position="1"/>
        <end position="76"/>
    </location>
</feature>
<dbReference type="InterPro" id="IPR040079">
    <property type="entry name" value="Glutathione_S-Trfase"/>
</dbReference>
<evidence type="ECO:0000259" key="1">
    <source>
        <dbReference type="PROSITE" id="PS50404"/>
    </source>
</evidence>
<dbReference type="InterPro" id="IPR036282">
    <property type="entry name" value="Glutathione-S-Trfase_C_sf"/>
</dbReference>
<dbReference type="OrthoDB" id="9810080at2"/>
<evidence type="ECO:0000313" key="3">
    <source>
        <dbReference type="Proteomes" id="UP000059419"/>
    </source>
</evidence>
<dbReference type="KEGG" id="ege:EM595_p0438"/>
<name>A0A0U5LBL6_9GAMM</name>
<accession>A0A0U5LBL6</accession>
<dbReference type="EMBL" id="LN907828">
    <property type="protein sequence ID" value="CUU26134.1"/>
    <property type="molecule type" value="Genomic_DNA"/>
</dbReference>
<dbReference type="SUPFAM" id="SSF47616">
    <property type="entry name" value="GST C-terminal domain-like"/>
    <property type="match status" value="1"/>
</dbReference>
<dbReference type="InterPro" id="IPR036249">
    <property type="entry name" value="Thioredoxin-like_sf"/>
</dbReference>
<dbReference type="PATRIC" id="fig|1619313.3.peg.4064"/>
<dbReference type="RefSeq" id="WP_067436675.1">
    <property type="nucleotide sequence ID" value="NZ_LN907828.1"/>
</dbReference>
<organism evidence="2 3">
    <name type="scientific">Duffyella gerundensis</name>
    <dbReference type="NCBI Taxonomy" id="1619313"/>
    <lineage>
        <taxon>Bacteria</taxon>
        <taxon>Pseudomonadati</taxon>
        <taxon>Pseudomonadota</taxon>
        <taxon>Gammaproteobacteria</taxon>
        <taxon>Enterobacterales</taxon>
        <taxon>Erwiniaceae</taxon>
        <taxon>Duffyella</taxon>
    </lineage>
</organism>
<dbReference type="GO" id="GO:0016740">
    <property type="term" value="F:transferase activity"/>
    <property type="evidence" value="ECO:0007669"/>
    <property type="project" value="UniProtKB-KW"/>
</dbReference>
<gene>
    <name evidence="2" type="ORF">EM595_p0438</name>
</gene>
<dbReference type="PANTHER" id="PTHR44051:SF8">
    <property type="entry name" value="GLUTATHIONE S-TRANSFERASE GSTA"/>
    <property type="match status" value="1"/>
</dbReference>
<dbReference type="PANTHER" id="PTHR44051">
    <property type="entry name" value="GLUTATHIONE S-TRANSFERASE-RELATED"/>
    <property type="match status" value="1"/>
</dbReference>
<dbReference type="SFLD" id="SFLDG00358">
    <property type="entry name" value="Main_(cytGST)"/>
    <property type="match status" value="1"/>
</dbReference>
<sequence>MKIYTYPKSRSLRVLWALEEMGMNYESIRVDLLNPASEVKSPHPLGKVPFLTDGDVSISETLAICIYLCEQHNNISIYPATAEEKSSVNSWLSFTLSDLEAPVWSLLKHIVFIPENQRSTDLMNYLSKEADKVISQIRFNPTQTWIASNNFTLADIFLSHTLLWAKLCGLEITEEIDSYILRATSRPAFLKAQEVNNR</sequence>
<keyword evidence="2" id="KW-0808">Transferase</keyword>
<dbReference type="CDD" id="cd03046">
    <property type="entry name" value="GST_N_GTT1_like"/>
    <property type="match status" value="1"/>
</dbReference>
<geneLocation type="plasmid" evidence="3">
    <name>pEM01</name>
</geneLocation>
<dbReference type="Pfam" id="PF02798">
    <property type="entry name" value="GST_N"/>
    <property type="match status" value="1"/>
</dbReference>
<dbReference type="Proteomes" id="UP000059419">
    <property type="component" value="Plasmid pEM01"/>
</dbReference>
<protein>
    <submittedName>
        <fullName evidence="2">Glutathione S-transferase</fullName>
    </submittedName>
</protein>
<dbReference type="SFLD" id="SFLDS00019">
    <property type="entry name" value="Glutathione_Transferase_(cytos"/>
    <property type="match status" value="1"/>
</dbReference>
<proteinExistence type="predicted"/>
<dbReference type="SUPFAM" id="SSF52833">
    <property type="entry name" value="Thioredoxin-like"/>
    <property type="match status" value="1"/>
</dbReference>
<dbReference type="AlphaFoldDB" id="A0A0U5LBL6"/>